<dbReference type="PRINTS" id="PR00720">
    <property type="entry name" value="MAMMALPTPASE"/>
</dbReference>
<evidence type="ECO:0000313" key="9">
    <source>
        <dbReference type="Proteomes" id="UP000824161"/>
    </source>
</evidence>
<feature type="active site" evidence="6">
    <location>
        <position position="29"/>
    </location>
</feature>
<dbReference type="GO" id="GO:0005737">
    <property type="term" value="C:cytoplasm"/>
    <property type="evidence" value="ECO:0007669"/>
    <property type="project" value="UniProtKB-SubCell"/>
</dbReference>
<comment type="caution">
    <text evidence="8">The sequence shown here is derived from an EMBL/GenBank/DDBJ whole genome shotgun (WGS) entry which is preliminary data.</text>
</comment>
<dbReference type="PANTHER" id="PTHR47439:SF1">
    <property type="entry name" value="ACID PHOSPHATASE"/>
    <property type="match status" value="1"/>
</dbReference>
<accession>A0A9D1HB72</accession>
<dbReference type="EMBL" id="DVLY01000119">
    <property type="protein sequence ID" value="HIT98175.1"/>
    <property type="molecule type" value="Genomic_DNA"/>
</dbReference>
<dbReference type="FunFam" id="3.40.50.2300:FF:000113">
    <property type="entry name" value="Low molecular weight protein-tyrosine-phosphatase"/>
    <property type="match status" value="1"/>
</dbReference>
<evidence type="ECO:0000256" key="2">
    <source>
        <dbReference type="ARBA" id="ARBA00011063"/>
    </source>
</evidence>
<dbReference type="PANTHER" id="PTHR47439">
    <property type="entry name" value="LOW MOLECULAR WEIGHT PHOSPHOTYROSINE PROTEIN PHOSPHATASE-RELATED"/>
    <property type="match status" value="1"/>
</dbReference>
<organism evidence="8 9">
    <name type="scientific">Candidatus Merdimorpha stercoravium</name>
    <dbReference type="NCBI Taxonomy" id="2840863"/>
    <lineage>
        <taxon>Bacteria</taxon>
        <taxon>Pseudomonadati</taxon>
        <taxon>Bacteroidota</taxon>
        <taxon>Flavobacteriia</taxon>
        <taxon>Flavobacteriales</taxon>
        <taxon>Candidatus Merdimorpha</taxon>
    </lineage>
</organism>
<protein>
    <recommendedName>
        <fullName evidence="3">protein-tyrosine-phosphatase</fullName>
        <ecNumber evidence="3">3.1.3.48</ecNumber>
    </recommendedName>
</protein>
<proteinExistence type="inferred from homology"/>
<evidence type="ECO:0000313" key="8">
    <source>
        <dbReference type="EMBL" id="HIT98175.1"/>
    </source>
</evidence>
<dbReference type="SMART" id="SM00226">
    <property type="entry name" value="LMWPc"/>
    <property type="match status" value="1"/>
</dbReference>
<dbReference type="EC" id="3.1.3.48" evidence="3"/>
<evidence type="ECO:0000256" key="4">
    <source>
        <dbReference type="ARBA" id="ARBA00022801"/>
    </source>
</evidence>
<dbReference type="Pfam" id="PF01451">
    <property type="entry name" value="LMWPc"/>
    <property type="match status" value="1"/>
</dbReference>
<evidence type="ECO:0000256" key="1">
    <source>
        <dbReference type="ARBA" id="ARBA00004496"/>
    </source>
</evidence>
<reference evidence="8" key="1">
    <citation type="submission" date="2020-10" db="EMBL/GenBank/DDBJ databases">
        <authorList>
            <person name="Gilroy R."/>
        </authorList>
    </citation>
    <scope>NUCLEOTIDE SEQUENCE</scope>
    <source>
        <strain evidence="8">1383</strain>
    </source>
</reference>
<evidence type="ECO:0000256" key="5">
    <source>
        <dbReference type="ARBA" id="ARBA00022912"/>
    </source>
</evidence>
<dbReference type="SUPFAM" id="SSF52788">
    <property type="entry name" value="Phosphotyrosine protein phosphatases I"/>
    <property type="match status" value="1"/>
</dbReference>
<evidence type="ECO:0000256" key="3">
    <source>
        <dbReference type="ARBA" id="ARBA00013064"/>
    </source>
</evidence>
<evidence type="ECO:0000256" key="6">
    <source>
        <dbReference type="PIRSR" id="PIRSR617867-1"/>
    </source>
</evidence>
<dbReference type="Gene3D" id="3.40.50.2300">
    <property type="match status" value="1"/>
</dbReference>
<feature type="active site" description="Proton donor" evidence="6">
    <location>
        <position position="141"/>
    </location>
</feature>
<dbReference type="Proteomes" id="UP000824161">
    <property type="component" value="Unassembled WGS sequence"/>
</dbReference>
<feature type="active site" description="Nucleophile" evidence="6">
    <location>
        <position position="23"/>
    </location>
</feature>
<comment type="similarity">
    <text evidence="2">Belongs to the low molecular weight phosphotyrosine protein phosphatase family.</text>
</comment>
<sequence>MAEKTEKTGAGEKKKKTRVLFVCLGNICRSPAAEGVLRAMARDRRLDDRLEVDSAGTYGGHAGQLPDPRMREAALRRGYMLTHRARQVRREDFSQFDRIVAMDASNYRNLHRLAPSSQAAARVVRVADFFRRFSGQQEVPDPYYEGREGFERVLDLLEDACGGLLEEIAAGNA</sequence>
<keyword evidence="5" id="KW-0904">Protein phosphatase</keyword>
<dbReference type="PRINTS" id="PR00719">
    <property type="entry name" value="LMWPTPASE"/>
</dbReference>
<dbReference type="AlphaFoldDB" id="A0A9D1HB72"/>
<dbReference type="GO" id="GO:0004726">
    <property type="term" value="F:non-membrane spanning protein tyrosine phosphatase activity"/>
    <property type="evidence" value="ECO:0007669"/>
    <property type="project" value="InterPro"/>
</dbReference>
<dbReference type="InterPro" id="IPR052995">
    <property type="entry name" value="LMW-PTP"/>
</dbReference>
<dbReference type="InterPro" id="IPR002115">
    <property type="entry name" value="Tyr_Pase_low_mol_wt_mml"/>
</dbReference>
<feature type="domain" description="Phosphotyrosine protein phosphatase I" evidence="7">
    <location>
        <begin position="17"/>
        <end position="167"/>
    </location>
</feature>
<reference evidence="8" key="2">
    <citation type="journal article" date="2021" name="PeerJ">
        <title>Extensive microbial diversity within the chicken gut microbiome revealed by metagenomics and culture.</title>
        <authorList>
            <person name="Gilroy R."/>
            <person name="Ravi A."/>
            <person name="Getino M."/>
            <person name="Pursley I."/>
            <person name="Horton D.L."/>
            <person name="Alikhan N.F."/>
            <person name="Baker D."/>
            <person name="Gharbi K."/>
            <person name="Hall N."/>
            <person name="Watson M."/>
            <person name="Adriaenssens E.M."/>
            <person name="Foster-Nyarko E."/>
            <person name="Jarju S."/>
            <person name="Secka A."/>
            <person name="Antonio M."/>
            <person name="Oren A."/>
            <person name="Chaudhuri R.R."/>
            <person name="La Ragione R."/>
            <person name="Hildebrand F."/>
            <person name="Pallen M.J."/>
        </authorList>
    </citation>
    <scope>NUCLEOTIDE SEQUENCE</scope>
    <source>
        <strain evidence="8">1383</strain>
    </source>
</reference>
<gene>
    <name evidence="8" type="ORF">IAC44_04975</name>
</gene>
<evidence type="ECO:0000259" key="7">
    <source>
        <dbReference type="SMART" id="SM00226"/>
    </source>
</evidence>
<name>A0A9D1HB72_9FLAO</name>
<dbReference type="InterPro" id="IPR036196">
    <property type="entry name" value="Ptyr_pPase_sf"/>
</dbReference>
<dbReference type="GO" id="GO:0003993">
    <property type="term" value="F:acid phosphatase activity"/>
    <property type="evidence" value="ECO:0007669"/>
    <property type="project" value="InterPro"/>
</dbReference>
<dbReference type="InterPro" id="IPR017867">
    <property type="entry name" value="Tyr_phospatase_low_mol_wt"/>
</dbReference>
<comment type="subcellular location">
    <subcellularLocation>
        <location evidence="1">Cytoplasm</location>
    </subcellularLocation>
</comment>
<keyword evidence="4" id="KW-0378">Hydrolase</keyword>
<dbReference type="InterPro" id="IPR023485">
    <property type="entry name" value="Ptyr_pPase"/>
</dbReference>
<dbReference type="CDD" id="cd16343">
    <property type="entry name" value="LMWPTP"/>
    <property type="match status" value="1"/>
</dbReference>